<dbReference type="OrthoDB" id="10255128at2759"/>
<reference evidence="5" key="1">
    <citation type="journal article" date="2010" name="Science">
        <title>Plasticity of animal genome architecture unmasked by rapid evolution of a pelagic tunicate.</title>
        <authorList>
            <person name="Denoeud F."/>
            <person name="Henriet S."/>
            <person name="Mungpakdee S."/>
            <person name="Aury J.M."/>
            <person name="Da Silva C."/>
            <person name="Brinkmann H."/>
            <person name="Mikhaleva J."/>
            <person name="Olsen L.C."/>
            <person name="Jubin C."/>
            <person name="Canestro C."/>
            <person name="Bouquet J.M."/>
            <person name="Danks G."/>
            <person name="Poulain J."/>
            <person name="Campsteijn C."/>
            <person name="Adamski M."/>
            <person name="Cross I."/>
            <person name="Yadetie F."/>
            <person name="Muffato M."/>
            <person name="Louis A."/>
            <person name="Butcher S."/>
            <person name="Tsagkogeorga G."/>
            <person name="Konrad A."/>
            <person name="Singh S."/>
            <person name="Jensen M.F."/>
            <person name="Cong E.H."/>
            <person name="Eikeseth-Otteraa H."/>
            <person name="Noel B."/>
            <person name="Anthouard V."/>
            <person name="Porcel B.M."/>
            <person name="Kachouri-Lafond R."/>
            <person name="Nishino A."/>
            <person name="Ugolini M."/>
            <person name="Chourrout P."/>
            <person name="Nishida H."/>
            <person name="Aasland R."/>
            <person name="Huzurbazar S."/>
            <person name="Westhof E."/>
            <person name="Delsuc F."/>
            <person name="Lehrach H."/>
            <person name="Reinhardt R."/>
            <person name="Weissenbach J."/>
            <person name="Roy S.W."/>
            <person name="Artiguenave F."/>
            <person name="Postlethwait J.H."/>
            <person name="Manak J.R."/>
            <person name="Thompson E.M."/>
            <person name="Jaillon O."/>
            <person name="Du Pasquier L."/>
            <person name="Boudinot P."/>
            <person name="Liberles D.A."/>
            <person name="Volff J.N."/>
            <person name="Philippe H."/>
            <person name="Lenhard B."/>
            <person name="Roest Crollius H."/>
            <person name="Wincker P."/>
            <person name="Chourrout D."/>
        </authorList>
    </citation>
    <scope>NUCLEOTIDE SEQUENCE [LARGE SCALE GENOMIC DNA]</scope>
</reference>
<gene>
    <name evidence="5" type="ORF">GSOID_T00017919001</name>
</gene>
<feature type="region of interest" description="Disordered" evidence="2">
    <location>
        <begin position="74"/>
        <end position="112"/>
    </location>
</feature>
<evidence type="ECO:0000259" key="4">
    <source>
        <dbReference type="PROSITE" id="PS51741"/>
    </source>
</evidence>
<evidence type="ECO:0000313" key="5">
    <source>
        <dbReference type="EMBL" id="CBY12052.1"/>
    </source>
</evidence>
<dbReference type="InterPro" id="IPR001060">
    <property type="entry name" value="FCH_dom"/>
</dbReference>
<dbReference type="PANTHER" id="PTHR23065">
    <property type="entry name" value="PROLINE-SERINE-THREONINE PHOSPHATASE INTERACTING PROTEIN 1"/>
    <property type="match status" value="1"/>
</dbReference>
<evidence type="ECO:0000313" key="6">
    <source>
        <dbReference type="Proteomes" id="UP000001307"/>
    </source>
</evidence>
<proteinExistence type="predicted"/>
<accession>E4XQG6</accession>
<dbReference type="PANTHER" id="PTHR23065:SF11">
    <property type="entry name" value="SYNDAPIN, ISOFORM C"/>
    <property type="match status" value="1"/>
</dbReference>
<dbReference type="InterPro" id="IPR031160">
    <property type="entry name" value="F_BAR_dom"/>
</dbReference>
<keyword evidence="3" id="KW-0472">Membrane</keyword>
<dbReference type="EMBL" id="FN653105">
    <property type="protein sequence ID" value="CBY12052.1"/>
    <property type="molecule type" value="Genomic_DNA"/>
</dbReference>
<dbReference type="GO" id="GO:0030100">
    <property type="term" value="P:regulation of endocytosis"/>
    <property type="evidence" value="ECO:0007669"/>
    <property type="project" value="TreeGrafter"/>
</dbReference>
<dbReference type="GO" id="GO:0005886">
    <property type="term" value="C:plasma membrane"/>
    <property type="evidence" value="ECO:0007669"/>
    <property type="project" value="TreeGrafter"/>
</dbReference>
<keyword evidence="3" id="KW-1133">Transmembrane helix</keyword>
<dbReference type="SUPFAM" id="SSF103657">
    <property type="entry name" value="BAR/IMD domain-like"/>
    <property type="match status" value="1"/>
</dbReference>
<dbReference type="SMART" id="SM00055">
    <property type="entry name" value="FCH"/>
    <property type="match status" value="1"/>
</dbReference>
<feature type="compositionally biased region" description="Basic and acidic residues" evidence="2">
    <location>
        <begin position="77"/>
        <end position="100"/>
    </location>
</feature>
<name>E4XQG6_OIKDI</name>
<keyword evidence="6" id="KW-1185">Reference proteome</keyword>
<dbReference type="InterPro" id="IPR027267">
    <property type="entry name" value="AH/BAR_dom_sf"/>
</dbReference>
<dbReference type="PROSITE" id="PS51741">
    <property type="entry name" value="F_BAR"/>
    <property type="match status" value="1"/>
</dbReference>
<evidence type="ECO:0000256" key="1">
    <source>
        <dbReference type="PROSITE-ProRule" id="PRU01077"/>
    </source>
</evidence>
<sequence length="378" mass="42646">MESSESPKCCSVTCCNWCCFSFWCQPCALYSVSKKIGMKFPCVAILLWIMIVMFSVGLVVTFIQRQKREKMGCNNSKVEDVEDPKAKSSKKAPEPEKPKELNPYSASASKQLSQRVDNAEKFIDGLIKFLNQRAEIEGEYARRLKSWEGQWNTNMAKHPGTNEELANVFRALTTEADAQASVHKKRQASLQDNSAKVTEWKALNYHSKGMLSSGTKEGEELEKMLQEATGPWNTNLQHVMKLKNEFHELSKKAILADADVTAGSAKYGADSKQMAGLKMTKTNTEAQRDAKEAEYVEALQQLPVLHPEVCEKVKVAVEKLRALEIKRLEFVKSIWAEYMNSIAFTTSDANSLNETYDTITHMIAKAEINKEIEYVPNF</sequence>
<dbReference type="InParanoid" id="E4XQG6"/>
<evidence type="ECO:0000256" key="2">
    <source>
        <dbReference type="SAM" id="MobiDB-lite"/>
    </source>
</evidence>
<dbReference type="GO" id="GO:0005543">
    <property type="term" value="F:phospholipid binding"/>
    <property type="evidence" value="ECO:0007669"/>
    <property type="project" value="TreeGrafter"/>
</dbReference>
<evidence type="ECO:0000256" key="3">
    <source>
        <dbReference type="SAM" id="Phobius"/>
    </source>
</evidence>
<organism evidence="5">
    <name type="scientific">Oikopleura dioica</name>
    <name type="common">Tunicate</name>
    <dbReference type="NCBI Taxonomy" id="34765"/>
    <lineage>
        <taxon>Eukaryota</taxon>
        <taxon>Metazoa</taxon>
        <taxon>Chordata</taxon>
        <taxon>Tunicata</taxon>
        <taxon>Appendicularia</taxon>
        <taxon>Copelata</taxon>
        <taxon>Oikopleuridae</taxon>
        <taxon>Oikopleura</taxon>
    </lineage>
</organism>
<feature type="domain" description="F-BAR" evidence="4">
    <location>
        <begin position="96"/>
        <end position="371"/>
    </location>
</feature>
<dbReference type="GO" id="GO:0007010">
    <property type="term" value="P:cytoskeleton organization"/>
    <property type="evidence" value="ECO:0007669"/>
    <property type="project" value="TreeGrafter"/>
</dbReference>
<feature type="transmembrane region" description="Helical" evidence="3">
    <location>
        <begin position="43"/>
        <end position="63"/>
    </location>
</feature>
<dbReference type="GO" id="GO:0097320">
    <property type="term" value="P:plasma membrane tubulation"/>
    <property type="evidence" value="ECO:0007669"/>
    <property type="project" value="TreeGrafter"/>
</dbReference>
<dbReference type="Pfam" id="PF00611">
    <property type="entry name" value="FCH"/>
    <property type="match status" value="1"/>
</dbReference>
<dbReference type="Gene3D" id="1.20.1270.60">
    <property type="entry name" value="Arfaptin homology (AH) domain/BAR domain"/>
    <property type="match status" value="1"/>
</dbReference>
<dbReference type="GO" id="GO:0005768">
    <property type="term" value="C:endosome"/>
    <property type="evidence" value="ECO:0007669"/>
    <property type="project" value="TreeGrafter"/>
</dbReference>
<dbReference type="Proteomes" id="UP000001307">
    <property type="component" value="Unassembled WGS sequence"/>
</dbReference>
<keyword evidence="1" id="KW-0175">Coiled coil</keyword>
<keyword evidence="3" id="KW-0812">Transmembrane</keyword>
<protein>
    <recommendedName>
        <fullName evidence="4">F-BAR domain-containing protein</fullName>
    </recommendedName>
</protein>
<dbReference type="AlphaFoldDB" id="E4XQG6"/>